<comment type="caution">
    <text evidence="8">The sequence shown here is derived from an EMBL/GenBank/DDBJ whole genome shotgun (WGS) entry which is preliminary data.</text>
</comment>
<keyword evidence="4" id="KW-0602">Photosynthesis</keyword>
<evidence type="ECO:0000256" key="7">
    <source>
        <dbReference type="SAM" id="MobiDB-lite"/>
    </source>
</evidence>
<comment type="function">
    <text evidence="1">Stabilizes the interaction between PsaC and the PSI core, assists the docking of the ferredoxin to PSI and interacts with ferredoxin-NADP oxidoreductase.</text>
</comment>
<feature type="compositionally biased region" description="Basic and acidic residues" evidence="7">
    <location>
        <begin position="176"/>
        <end position="188"/>
    </location>
</feature>
<name>A0A1Q9F0G4_SYMMI</name>
<dbReference type="Pfam" id="PF02427">
    <property type="entry name" value="PSI_PsaE"/>
    <property type="match status" value="1"/>
</dbReference>
<feature type="region of interest" description="Disordered" evidence="7">
    <location>
        <begin position="124"/>
        <end position="238"/>
    </location>
</feature>
<dbReference type="Proteomes" id="UP000186817">
    <property type="component" value="Unassembled WGS sequence"/>
</dbReference>
<dbReference type="GO" id="GO:0009538">
    <property type="term" value="C:photosystem I reaction center"/>
    <property type="evidence" value="ECO:0007669"/>
    <property type="project" value="InterPro"/>
</dbReference>
<dbReference type="AlphaFoldDB" id="A0A1Q9F0G4"/>
<feature type="compositionally biased region" description="Gly residues" evidence="7">
    <location>
        <begin position="190"/>
        <end position="200"/>
    </location>
</feature>
<evidence type="ECO:0000256" key="2">
    <source>
        <dbReference type="ARBA" id="ARBA00004170"/>
    </source>
</evidence>
<keyword evidence="9" id="KW-1185">Reference proteome</keyword>
<dbReference type="EMBL" id="LSRX01000033">
    <property type="protein sequence ID" value="OLQ13123.1"/>
    <property type="molecule type" value="Genomic_DNA"/>
</dbReference>
<evidence type="ECO:0000256" key="6">
    <source>
        <dbReference type="ARBA" id="ARBA00023136"/>
    </source>
</evidence>
<dbReference type="SUPFAM" id="SSF50090">
    <property type="entry name" value="Electron transport accessory proteins"/>
    <property type="match status" value="1"/>
</dbReference>
<protein>
    <submittedName>
        <fullName evidence="8">Photosystem I reaction center subunit IV</fullName>
    </submittedName>
</protein>
<evidence type="ECO:0000313" key="8">
    <source>
        <dbReference type="EMBL" id="OLQ13123.1"/>
    </source>
</evidence>
<dbReference type="SMR" id="A0A1Q9F0G4"/>
<organism evidence="8 9">
    <name type="scientific">Symbiodinium microadriaticum</name>
    <name type="common">Dinoflagellate</name>
    <name type="synonym">Zooxanthella microadriatica</name>
    <dbReference type="NCBI Taxonomy" id="2951"/>
    <lineage>
        <taxon>Eukaryota</taxon>
        <taxon>Sar</taxon>
        <taxon>Alveolata</taxon>
        <taxon>Dinophyceae</taxon>
        <taxon>Suessiales</taxon>
        <taxon>Symbiodiniaceae</taxon>
        <taxon>Symbiodinium</taxon>
    </lineage>
</organism>
<comment type="similarity">
    <text evidence="3">Belongs to the PsaE family.</text>
</comment>
<dbReference type="InterPro" id="IPR003375">
    <property type="entry name" value="PSI_PsaE"/>
</dbReference>
<keyword evidence="5" id="KW-0603">Photosystem I</keyword>
<dbReference type="GO" id="GO:0015979">
    <property type="term" value="P:photosynthesis"/>
    <property type="evidence" value="ECO:0007669"/>
    <property type="project" value="UniProtKB-KW"/>
</dbReference>
<proteinExistence type="inferred from homology"/>
<dbReference type="PANTHER" id="PTHR34549:SF2">
    <property type="entry name" value="PHOTOSYSTEM I SUBUNIT IV"/>
    <property type="match status" value="1"/>
</dbReference>
<keyword evidence="6" id="KW-0472">Membrane</keyword>
<evidence type="ECO:0000256" key="3">
    <source>
        <dbReference type="ARBA" id="ARBA00007501"/>
    </source>
</evidence>
<dbReference type="Gene3D" id="2.30.30.50">
    <property type="match status" value="1"/>
</dbReference>
<feature type="compositionally biased region" description="Basic and acidic residues" evidence="7">
    <location>
        <begin position="204"/>
        <end position="238"/>
    </location>
</feature>
<evidence type="ECO:0000256" key="5">
    <source>
        <dbReference type="ARBA" id="ARBA00022836"/>
    </source>
</evidence>
<evidence type="ECO:0000256" key="1">
    <source>
        <dbReference type="ARBA" id="ARBA00001993"/>
    </source>
</evidence>
<dbReference type="PANTHER" id="PTHR34549">
    <property type="entry name" value="PHOTOSYSTEM I REACTION CENTER SUBUNIT IV A, CHLOROPLASTIC-RELATED"/>
    <property type="match status" value="1"/>
</dbReference>
<reference evidence="8 9" key="1">
    <citation type="submission" date="2016-02" db="EMBL/GenBank/DDBJ databases">
        <title>Genome analysis of coral dinoflagellate symbionts highlights evolutionary adaptations to a symbiotic lifestyle.</title>
        <authorList>
            <person name="Aranda M."/>
            <person name="Li Y."/>
            <person name="Liew Y.J."/>
            <person name="Baumgarten S."/>
            <person name="Simakov O."/>
            <person name="Wilson M."/>
            <person name="Piel J."/>
            <person name="Ashoor H."/>
            <person name="Bougouffa S."/>
            <person name="Bajic V.B."/>
            <person name="Ryu T."/>
            <person name="Ravasi T."/>
            <person name="Bayer T."/>
            <person name="Micklem G."/>
            <person name="Kim H."/>
            <person name="Bhak J."/>
            <person name="Lajeunesse T.C."/>
            <person name="Voolstra C.R."/>
        </authorList>
    </citation>
    <scope>NUCLEOTIDE SEQUENCE [LARGE SCALE GENOMIC DNA]</scope>
    <source>
        <strain evidence="8 9">CCMP2467</strain>
    </source>
</reference>
<comment type="subcellular location">
    <subcellularLocation>
        <location evidence="2">Membrane</location>
        <topology evidence="2">Peripheral membrane protein</topology>
    </subcellularLocation>
</comment>
<gene>
    <name evidence="8" type="primary">psaE</name>
    <name evidence="8" type="ORF">AK812_SmicGene2930</name>
</gene>
<feature type="compositionally biased region" description="Basic and acidic residues" evidence="7">
    <location>
        <begin position="124"/>
        <end position="137"/>
    </location>
</feature>
<sequence length="238" mass="26615">MTGKLVSGWLVSRVQLCYRFASLPENLVFSSRQPTEDILCSKESTKEEGSWVKILRPESYWFQQRGQVVNVNQKPEVKYPVTVKFDSVNYANVNTNGYALWEVIEAPAPGPGEAQLSNVPVLERDGERDTEVDREEYTEGDTEVPYAGGTRRETEGAWEWDGGDSTNDGAGWTRWKGGDGREGTERTGRSGWGGGDGTGGTVERVGRGTEETGRRRERGDGKEGMIWRGWKRDGEKKR</sequence>
<accession>A0A1Q9F0G4</accession>
<evidence type="ECO:0000313" key="9">
    <source>
        <dbReference type="Proteomes" id="UP000186817"/>
    </source>
</evidence>
<evidence type="ECO:0000256" key="4">
    <source>
        <dbReference type="ARBA" id="ARBA00022531"/>
    </source>
</evidence>
<dbReference type="OrthoDB" id="2161449at2759"/>
<dbReference type="InterPro" id="IPR008990">
    <property type="entry name" value="Elect_transpt_acc-like_dom_sf"/>
</dbReference>